<evidence type="ECO:0000256" key="1">
    <source>
        <dbReference type="SAM" id="MobiDB-lite"/>
    </source>
</evidence>
<gene>
    <name evidence="5" type="ORF">US11_C0001G0051</name>
</gene>
<dbReference type="SUPFAM" id="SSF159774">
    <property type="entry name" value="YerB-like"/>
    <property type="match status" value="1"/>
</dbReference>
<evidence type="ECO:0000256" key="2">
    <source>
        <dbReference type="SAM" id="Phobius"/>
    </source>
</evidence>
<keyword evidence="2" id="KW-1133">Transmembrane helix</keyword>
<evidence type="ECO:0000259" key="3">
    <source>
        <dbReference type="Pfam" id="PF11258"/>
    </source>
</evidence>
<feature type="region of interest" description="Disordered" evidence="1">
    <location>
        <begin position="75"/>
        <end position="115"/>
    </location>
</feature>
<evidence type="ECO:0008006" key="7">
    <source>
        <dbReference type="Google" id="ProtNLM"/>
    </source>
</evidence>
<protein>
    <recommendedName>
        <fullName evidence="7">PT repeat-containing protein</fullName>
    </recommendedName>
</protein>
<dbReference type="Pfam" id="PF11258">
    <property type="entry name" value="DUF3048"/>
    <property type="match status" value="1"/>
</dbReference>
<evidence type="ECO:0000313" key="6">
    <source>
        <dbReference type="Proteomes" id="UP000034344"/>
    </source>
</evidence>
<feature type="transmembrane region" description="Helical" evidence="2">
    <location>
        <begin position="38"/>
        <end position="58"/>
    </location>
</feature>
<dbReference type="STRING" id="1618480.US11_C0001G0051"/>
<dbReference type="Proteomes" id="UP000034344">
    <property type="component" value="Unassembled WGS sequence"/>
</dbReference>
<comment type="caution">
    <text evidence="5">The sequence shown here is derived from an EMBL/GenBank/DDBJ whole genome shotgun (WGS) entry which is preliminary data.</text>
</comment>
<evidence type="ECO:0000259" key="4">
    <source>
        <dbReference type="Pfam" id="PF17479"/>
    </source>
</evidence>
<dbReference type="InterPro" id="IPR035328">
    <property type="entry name" value="DUF3048_C"/>
</dbReference>
<accession>A0A0G0E9C7</accession>
<dbReference type="Pfam" id="PF17479">
    <property type="entry name" value="DUF3048_C"/>
    <property type="match status" value="1"/>
</dbReference>
<name>A0A0G0E9C7_9BACT</name>
<dbReference type="AlphaFoldDB" id="A0A0G0E9C7"/>
<evidence type="ECO:0000313" key="5">
    <source>
        <dbReference type="EMBL" id="KKQ02092.1"/>
    </source>
</evidence>
<dbReference type="InterPro" id="IPR023158">
    <property type="entry name" value="YerB-like_sf"/>
</dbReference>
<feature type="compositionally biased region" description="Polar residues" evidence="1">
    <location>
        <begin position="75"/>
        <end position="94"/>
    </location>
</feature>
<keyword evidence="2" id="KW-0812">Transmembrane</keyword>
<reference evidence="5 6" key="1">
    <citation type="journal article" date="2015" name="Nature">
        <title>rRNA introns, odd ribosomes, and small enigmatic genomes across a large radiation of phyla.</title>
        <authorList>
            <person name="Brown C.T."/>
            <person name="Hug L.A."/>
            <person name="Thomas B.C."/>
            <person name="Sharon I."/>
            <person name="Castelle C.J."/>
            <person name="Singh A."/>
            <person name="Wilkins M.J."/>
            <person name="Williams K.H."/>
            <person name="Banfield J.F."/>
        </authorList>
    </citation>
    <scope>NUCLEOTIDE SEQUENCE [LARGE SCALE GENOMIC DNA]</scope>
</reference>
<feature type="domain" description="DUF3048" evidence="4">
    <location>
        <begin position="304"/>
        <end position="415"/>
    </location>
</feature>
<feature type="domain" description="DUF3048" evidence="3">
    <location>
        <begin position="112"/>
        <end position="259"/>
    </location>
</feature>
<keyword evidence="2" id="KW-0472">Membrane</keyword>
<proteinExistence type="predicted"/>
<organism evidence="5 6">
    <name type="scientific">Candidatus Roizmanbacteria bacterium GW2011_GWA2_36_23</name>
    <dbReference type="NCBI Taxonomy" id="1618480"/>
    <lineage>
        <taxon>Bacteria</taxon>
        <taxon>Candidatus Roizmaniibacteriota</taxon>
    </lineage>
</organism>
<dbReference type="InterPro" id="IPR021416">
    <property type="entry name" value="DUF3048_N"/>
</dbReference>
<sequence length="426" mass="47913">MITDLFGTAQRAVILTLRRERALSYQFFNRETMINKKIGLAIIIIVFLVSALSSYAFFSKNSGSSLGEAIRSPLSSYKPPQSNGNGNKSTISSEPKTEECPINGEMLTKKQKDKWEKRRPLGVMIENHKEARPQSGLSMADVVYEAVAEGGITRFLAVYYCKDASYIGPVRSARIYFIRLLQEYADYPLYAHVGGANTPGPADALGYIKTIGWGLYNDLNQFAVPFPYFWRDYERLPGRATEHTVYSSTSKLWQYAKEKRDLSEVDEDNGVWNKNFIQWKFKDDSQLSDRGTTGKIDFGFWTSFASEYAVTWNYEKSTNSYKRVNGGSPHLDKNSGKQLAAKNIVILFTRESSANDGYPGGHILYKVTGSGEAVVFQDGNAITATWNKIDEESRVKFTDDSTGKEIPMVRGQVFIEILPTGNKVNY</sequence>
<dbReference type="EMBL" id="LBRS01000001">
    <property type="protein sequence ID" value="KKQ02092.1"/>
    <property type="molecule type" value="Genomic_DNA"/>
</dbReference>
<dbReference type="Gene3D" id="3.50.90.10">
    <property type="entry name" value="YerB-like"/>
    <property type="match status" value="1"/>
</dbReference>